<organism evidence="5 6">
    <name type="scientific">Streptomyces sioyaensis</name>
    <dbReference type="NCBI Taxonomy" id="67364"/>
    <lineage>
        <taxon>Bacteria</taxon>
        <taxon>Bacillati</taxon>
        <taxon>Actinomycetota</taxon>
        <taxon>Actinomycetes</taxon>
        <taxon>Kitasatosporales</taxon>
        <taxon>Streptomycetaceae</taxon>
        <taxon>Streptomyces</taxon>
    </lineage>
</organism>
<evidence type="ECO:0000256" key="1">
    <source>
        <dbReference type="ARBA" id="ARBA00022630"/>
    </source>
</evidence>
<dbReference type="Gene3D" id="3.40.109.10">
    <property type="entry name" value="NADH Oxidase"/>
    <property type="match status" value="1"/>
</dbReference>
<dbReference type="CDD" id="cd02062">
    <property type="entry name" value="Nitro_FMN_reductase"/>
    <property type="match status" value="1"/>
</dbReference>
<comment type="caution">
    <text evidence="5">The sequence shown here is derived from an EMBL/GenBank/DDBJ whole genome shotgun (WGS) entry which is preliminary data.</text>
</comment>
<evidence type="ECO:0000256" key="3">
    <source>
        <dbReference type="ARBA" id="ARBA00023002"/>
    </source>
</evidence>
<dbReference type="PANTHER" id="PTHR23026:SF90">
    <property type="entry name" value="IODOTYROSINE DEIODINASE 1"/>
    <property type="match status" value="1"/>
</dbReference>
<gene>
    <name evidence="5" type="ORF">EST54_14170</name>
</gene>
<evidence type="ECO:0000259" key="4">
    <source>
        <dbReference type="Pfam" id="PF00881"/>
    </source>
</evidence>
<name>A0A4Q1QXT8_9ACTN</name>
<dbReference type="EMBL" id="SDIF01000032">
    <property type="protein sequence ID" value="RXS66826.1"/>
    <property type="molecule type" value="Genomic_DNA"/>
</dbReference>
<dbReference type="RefSeq" id="WP_129247964.1">
    <property type="nucleotide sequence ID" value="NZ_JABZEL010000006.1"/>
</dbReference>
<dbReference type="Pfam" id="PF00881">
    <property type="entry name" value="Nitroreductase"/>
    <property type="match status" value="1"/>
</dbReference>
<dbReference type="GO" id="GO:0016491">
    <property type="term" value="F:oxidoreductase activity"/>
    <property type="evidence" value="ECO:0007669"/>
    <property type="project" value="UniProtKB-KW"/>
</dbReference>
<dbReference type="AlphaFoldDB" id="A0A4Q1QXT8"/>
<accession>A0A4Q1QXT8</accession>
<keyword evidence="1" id="KW-0285">Flavoprotein</keyword>
<keyword evidence="2" id="KW-0288">FMN</keyword>
<evidence type="ECO:0000313" key="6">
    <source>
        <dbReference type="Proteomes" id="UP000289482"/>
    </source>
</evidence>
<proteinExistence type="predicted"/>
<keyword evidence="6" id="KW-1185">Reference proteome</keyword>
<protein>
    <submittedName>
        <fullName evidence="5">Nitroreductase</fullName>
    </submittedName>
</protein>
<dbReference type="InterPro" id="IPR000415">
    <property type="entry name" value="Nitroreductase-like"/>
</dbReference>
<feature type="domain" description="Nitroreductase" evidence="4">
    <location>
        <begin position="26"/>
        <end position="189"/>
    </location>
</feature>
<reference evidence="5 6" key="1">
    <citation type="submission" date="2019-01" db="EMBL/GenBank/DDBJ databases">
        <title>Draft genome sequences of the type strain Streptomyces sioyaensis DSM 40032 and its novel strain, TM32, a thermotolerant antibiotics-producing actinobacterium.</title>
        <authorList>
            <person name="Nakaew N."/>
            <person name="Lumyong S."/>
            <person name="Sloan W.T."/>
            <person name="Sungthong R."/>
        </authorList>
    </citation>
    <scope>NUCLEOTIDE SEQUENCE [LARGE SCALE GENOMIC DNA]</scope>
    <source>
        <strain evidence="5 6">DSM 40032</strain>
    </source>
</reference>
<dbReference type="GeneID" id="95779115"/>
<dbReference type="PANTHER" id="PTHR23026">
    <property type="entry name" value="NADPH NITROREDUCTASE"/>
    <property type="match status" value="1"/>
</dbReference>
<dbReference type="InterPro" id="IPR050627">
    <property type="entry name" value="Nitroreductase/BluB"/>
</dbReference>
<dbReference type="Proteomes" id="UP000289482">
    <property type="component" value="Unassembled WGS sequence"/>
</dbReference>
<keyword evidence="3" id="KW-0560">Oxidoreductase</keyword>
<dbReference type="InterPro" id="IPR029479">
    <property type="entry name" value="Nitroreductase"/>
</dbReference>
<evidence type="ECO:0000256" key="2">
    <source>
        <dbReference type="ARBA" id="ARBA00022643"/>
    </source>
</evidence>
<evidence type="ECO:0000313" key="5">
    <source>
        <dbReference type="EMBL" id="RXS66826.1"/>
    </source>
</evidence>
<sequence>MAATPETPHTLDIDELLTRTPTVRRRLDLSRPVSRPLLTECLQLAVHAPNGGNRQNWRFLVIDDPDTKAGIARHYKSASDAYLAATPPAAMSEKAVAGVRYLADHLHEVPALVLACVHGRLPADAPLARQSGFFGTIYPALWSFMLAARSRGLGTALTTVHLAHEREVAALVGLPADEVTQVALVAVGHVTGGPGFRRTQRKPLDDVLSWNRWDR</sequence>
<dbReference type="SUPFAM" id="SSF55469">
    <property type="entry name" value="FMN-dependent nitroreductase-like"/>
    <property type="match status" value="1"/>
</dbReference>